<evidence type="ECO:0000256" key="13">
    <source>
        <dbReference type="ARBA" id="ARBA00022840"/>
    </source>
</evidence>
<dbReference type="SMART" id="SM00387">
    <property type="entry name" value="HATPase_c"/>
    <property type="match status" value="1"/>
</dbReference>
<dbReference type="Gene3D" id="3.30.565.10">
    <property type="entry name" value="Histidine kinase-like ATPase, C-terminal domain"/>
    <property type="match status" value="1"/>
</dbReference>
<evidence type="ECO:0000256" key="4">
    <source>
        <dbReference type="ARBA" id="ARBA00019665"/>
    </source>
</evidence>
<keyword evidence="15" id="KW-0902">Two-component regulatory system</keyword>
<name>A0ABQ5U4A5_9PROT</name>
<keyword evidence="16" id="KW-0472">Membrane</keyword>
<keyword evidence="11" id="KW-0547">Nucleotide-binding</keyword>
<dbReference type="InterPro" id="IPR035965">
    <property type="entry name" value="PAS-like_dom_sf"/>
</dbReference>
<keyword evidence="12 19" id="KW-0418">Kinase</keyword>
<dbReference type="Gene3D" id="3.30.450.20">
    <property type="entry name" value="PAS domain"/>
    <property type="match status" value="1"/>
</dbReference>
<keyword evidence="13" id="KW-0067">ATP-binding</keyword>
<evidence type="ECO:0000256" key="9">
    <source>
        <dbReference type="ARBA" id="ARBA00022679"/>
    </source>
</evidence>
<dbReference type="InterPro" id="IPR000014">
    <property type="entry name" value="PAS"/>
</dbReference>
<evidence type="ECO:0000256" key="1">
    <source>
        <dbReference type="ARBA" id="ARBA00000085"/>
    </source>
</evidence>
<keyword evidence="5" id="KW-0813">Transport</keyword>
<dbReference type="InterPro" id="IPR036097">
    <property type="entry name" value="HisK_dim/P_sf"/>
</dbReference>
<dbReference type="EC" id="2.7.13.3" evidence="3"/>
<dbReference type="GO" id="GO:0016301">
    <property type="term" value="F:kinase activity"/>
    <property type="evidence" value="ECO:0007669"/>
    <property type="project" value="UniProtKB-KW"/>
</dbReference>
<evidence type="ECO:0000256" key="2">
    <source>
        <dbReference type="ARBA" id="ARBA00004236"/>
    </source>
</evidence>
<dbReference type="Pfam" id="PF13188">
    <property type="entry name" value="PAS_8"/>
    <property type="match status" value="1"/>
</dbReference>
<feature type="domain" description="Histidine kinase" evidence="18">
    <location>
        <begin position="232"/>
        <end position="450"/>
    </location>
</feature>
<dbReference type="InterPro" id="IPR014310">
    <property type="entry name" value="Sig_transdc_His_kinase_PhoR"/>
</dbReference>
<dbReference type="SMART" id="SM00388">
    <property type="entry name" value="HisKA"/>
    <property type="match status" value="1"/>
</dbReference>
<keyword evidence="6" id="KW-1003">Cell membrane</keyword>
<comment type="caution">
    <text evidence="19">The sequence shown here is derived from an EMBL/GenBank/DDBJ whole genome shotgun (WGS) entry which is preliminary data.</text>
</comment>
<keyword evidence="8" id="KW-0592">Phosphate transport</keyword>
<sequence>MAKMFVFIALVTAPVAIIAFWLVSQDLLALEYAILLTLTPVGPGVLIYNRLLMEVNALGQKVEHVTEPGFDAHKHNYSLRSGLLPVDDLLLSLRQHRRVLLQRINQAKSREEDTNFLFDMLPDPILVLDERRQINRFNKAAQEFFETATLEGDLTECLRHPALIRAVDGVLARQSEGEAVAFAIPGNVTRHLQAYVVSLCGDAGGEFRVIISLHDVTSAKRTEQMRVDFVANASHELRTPLAILIGAIETLQGPAAQDYKAYPRFLNMMHAQSRRMSQLIDDLLSLSHIEMHEHSRPAEKVTLNEVLQEVGDLIQSKATGLGKSIALDMPDDRVFVTGDKSQLAQVFTNLIDNALKYSRDNTEVSVRLEQRERDVLVSVIDQGEGIPKTHLPRLTERFYRVDSDRSREMGGTGLGLAIVKHILSRHRGNLEIESEMGKGSVFTVRLPLPNSVTI</sequence>
<evidence type="ECO:0000256" key="11">
    <source>
        <dbReference type="ARBA" id="ARBA00022741"/>
    </source>
</evidence>
<comment type="subcellular location">
    <subcellularLocation>
        <location evidence="2">Cell membrane</location>
    </subcellularLocation>
</comment>
<dbReference type="InterPro" id="IPR004358">
    <property type="entry name" value="Sig_transdc_His_kin-like_C"/>
</dbReference>
<keyword evidence="10" id="KW-0812">Transmembrane</keyword>
<dbReference type="Proteomes" id="UP001161409">
    <property type="component" value="Unassembled WGS sequence"/>
</dbReference>
<dbReference type="SUPFAM" id="SSF55874">
    <property type="entry name" value="ATPase domain of HSP90 chaperone/DNA topoisomerase II/histidine kinase"/>
    <property type="match status" value="1"/>
</dbReference>
<evidence type="ECO:0000256" key="15">
    <source>
        <dbReference type="ARBA" id="ARBA00023012"/>
    </source>
</evidence>
<evidence type="ECO:0000313" key="19">
    <source>
        <dbReference type="EMBL" id="GLQ06571.1"/>
    </source>
</evidence>
<dbReference type="InterPro" id="IPR036890">
    <property type="entry name" value="HATPase_C_sf"/>
</dbReference>
<dbReference type="Pfam" id="PF00512">
    <property type="entry name" value="HisKA"/>
    <property type="match status" value="1"/>
</dbReference>
<evidence type="ECO:0000256" key="16">
    <source>
        <dbReference type="ARBA" id="ARBA00023136"/>
    </source>
</evidence>
<keyword evidence="7" id="KW-0597">Phosphoprotein</keyword>
<evidence type="ECO:0000256" key="10">
    <source>
        <dbReference type="ARBA" id="ARBA00022692"/>
    </source>
</evidence>
<proteinExistence type="predicted"/>
<dbReference type="PRINTS" id="PR00344">
    <property type="entry name" value="BCTRLSENSOR"/>
</dbReference>
<dbReference type="InterPro" id="IPR003661">
    <property type="entry name" value="HisK_dim/P_dom"/>
</dbReference>
<evidence type="ECO:0000256" key="3">
    <source>
        <dbReference type="ARBA" id="ARBA00012438"/>
    </source>
</evidence>
<evidence type="ECO:0000256" key="12">
    <source>
        <dbReference type="ARBA" id="ARBA00022777"/>
    </source>
</evidence>
<dbReference type="RefSeq" id="WP_169560721.1">
    <property type="nucleotide sequence ID" value="NZ_BSNF01000006.1"/>
</dbReference>
<protein>
    <recommendedName>
        <fullName evidence="4">Phosphate regulon sensor protein PhoR</fullName>
        <ecNumber evidence="3">2.7.13.3</ecNumber>
    </recommendedName>
</protein>
<evidence type="ECO:0000256" key="8">
    <source>
        <dbReference type="ARBA" id="ARBA00022592"/>
    </source>
</evidence>
<comment type="function">
    <text evidence="17">Member of the two-component regulatory system PhoR/PhoB involved in the phosphate regulon genes expression. PhoR may function as a membrane-associated protein kinase that phosphorylates PhoB in response to environmental signals.</text>
</comment>
<evidence type="ECO:0000259" key="18">
    <source>
        <dbReference type="PROSITE" id="PS50109"/>
    </source>
</evidence>
<comment type="catalytic activity">
    <reaction evidence="1">
        <text>ATP + protein L-histidine = ADP + protein N-phospho-L-histidine.</text>
        <dbReference type="EC" id="2.7.13.3"/>
    </reaction>
</comment>
<keyword evidence="20" id="KW-1185">Reference proteome</keyword>
<evidence type="ECO:0000256" key="5">
    <source>
        <dbReference type="ARBA" id="ARBA00022448"/>
    </source>
</evidence>
<organism evidence="19 20">
    <name type="scientific">Sneathiella chinensis</name>
    <dbReference type="NCBI Taxonomy" id="349750"/>
    <lineage>
        <taxon>Bacteria</taxon>
        <taxon>Pseudomonadati</taxon>
        <taxon>Pseudomonadota</taxon>
        <taxon>Alphaproteobacteria</taxon>
        <taxon>Sneathiellales</taxon>
        <taxon>Sneathiellaceae</taxon>
        <taxon>Sneathiella</taxon>
    </lineage>
</organism>
<accession>A0ABQ5U4A5</accession>
<dbReference type="EMBL" id="BSNF01000006">
    <property type="protein sequence ID" value="GLQ06571.1"/>
    <property type="molecule type" value="Genomic_DNA"/>
</dbReference>
<dbReference type="SUPFAM" id="SSF55785">
    <property type="entry name" value="PYP-like sensor domain (PAS domain)"/>
    <property type="match status" value="1"/>
</dbReference>
<dbReference type="Pfam" id="PF02518">
    <property type="entry name" value="HATPase_c"/>
    <property type="match status" value="1"/>
</dbReference>
<keyword evidence="9" id="KW-0808">Transferase</keyword>
<dbReference type="CDD" id="cd00082">
    <property type="entry name" value="HisKA"/>
    <property type="match status" value="1"/>
</dbReference>
<evidence type="ECO:0000313" key="20">
    <source>
        <dbReference type="Proteomes" id="UP001161409"/>
    </source>
</evidence>
<dbReference type="Gene3D" id="1.10.287.130">
    <property type="match status" value="1"/>
</dbReference>
<dbReference type="InterPro" id="IPR005467">
    <property type="entry name" value="His_kinase_dom"/>
</dbReference>
<evidence type="ECO:0000256" key="14">
    <source>
        <dbReference type="ARBA" id="ARBA00022989"/>
    </source>
</evidence>
<evidence type="ECO:0000256" key="17">
    <source>
        <dbReference type="ARBA" id="ARBA00025207"/>
    </source>
</evidence>
<keyword evidence="14" id="KW-1133">Transmembrane helix</keyword>
<evidence type="ECO:0000256" key="6">
    <source>
        <dbReference type="ARBA" id="ARBA00022475"/>
    </source>
</evidence>
<reference evidence="19" key="2">
    <citation type="submission" date="2023-01" db="EMBL/GenBank/DDBJ databases">
        <title>Draft genome sequence of Sneathiella chinensis strain NBRC 103408.</title>
        <authorList>
            <person name="Sun Q."/>
            <person name="Mori K."/>
        </authorList>
    </citation>
    <scope>NUCLEOTIDE SEQUENCE</scope>
    <source>
        <strain evidence="19">NBRC 103408</strain>
    </source>
</reference>
<gene>
    <name evidence="19" type="ORF">GCM10007924_17920</name>
</gene>
<reference evidence="19" key="1">
    <citation type="journal article" date="2014" name="Int. J. Syst. Evol. Microbiol.">
        <title>Complete genome of a new Firmicutes species belonging to the dominant human colonic microbiota ('Ruminococcus bicirculans') reveals two chromosomes and a selective capacity to utilize plant glucans.</title>
        <authorList>
            <consortium name="NISC Comparative Sequencing Program"/>
            <person name="Wegmann U."/>
            <person name="Louis P."/>
            <person name="Goesmann A."/>
            <person name="Henrissat B."/>
            <person name="Duncan S.H."/>
            <person name="Flint H.J."/>
        </authorList>
    </citation>
    <scope>NUCLEOTIDE SEQUENCE</scope>
    <source>
        <strain evidence="19">NBRC 103408</strain>
    </source>
</reference>
<dbReference type="InterPro" id="IPR050351">
    <property type="entry name" value="BphY/WalK/GraS-like"/>
</dbReference>
<dbReference type="InterPro" id="IPR003594">
    <property type="entry name" value="HATPase_dom"/>
</dbReference>
<evidence type="ECO:0000256" key="7">
    <source>
        <dbReference type="ARBA" id="ARBA00022553"/>
    </source>
</evidence>
<dbReference type="PANTHER" id="PTHR45453">
    <property type="entry name" value="PHOSPHATE REGULON SENSOR PROTEIN PHOR"/>
    <property type="match status" value="1"/>
</dbReference>
<dbReference type="NCBIfam" id="TIGR02966">
    <property type="entry name" value="phoR_proteo"/>
    <property type="match status" value="1"/>
</dbReference>
<dbReference type="PROSITE" id="PS50109">
    <property type="entry name" value="HIS_KIN"/>
    <property type="match status" value="1"/>
</dbReference>
<dbReference type="PANTHER" id="PTHR45453:SF1">
    <property type="entry name" value="PHOSPHATE REGULON SENSOR PROTEIN PHOR"/>
    <property type="match status" value="1"/>
</dbReference>
<dbReference type="SUPFAM" id="SSF47384">
    <property type="entry name" value="Homodimeric domain of signal transducing histidine kinase"/>
    <property type="match status" value="1"/>
</dbReference>